<organism evidence="3 4">
    <name type="scientific">Kitasatospora cinereorecta</name>
    <dbReference type="NCBI Taxonomy" id="285560"/>
    <lineage>
        <taxon>Bacteria</taxon>
        <taxon>Bacillati</taxon>
        <taxon>Actinomycetota</taxon>
        <taxon>Actinomycetes</taxon>
        <taxon>Kitasatosporales</taxon>
        <taxon>Streptomycetaceae</taxon>
        <taxon>Kitasatospora</taxon>
    </lineage>
</organism>
<evidence type="ECO:0000313" key="3">
    <source>
        <dbReference type="EMBL" id="MFC5647128.1"/>
    </source>
</evidence>
<gene>
    <name evidence="3" type="ORF">ACFPZF_38035</name>
</gene>
<accession>A0ABW0VMJ8</accession>
<proteinExistence type="predicted"/>
<dbReference type="Pfam" id="PF19776">
    <property type="entry name" value="DUF6262"/>
    <property type="match status" value="1"/>
</dbReference>
<evidence type="ECO:0000256" key="1">
    <source>
        <dbReference type="SAM" id="Coils"/>
    </source>
</evidence>
<name>A0ABW0VMJ8_9ACTN</name>
<protein>
    <submittedName>
        <fullName evidence="3">DUF6262 family protein</fullName>
    </submittedName>
</protein>
<feature type="coiled-coil region" evidence="1">
    <location>
        <begin position="94"/>
        <end position="128"/>
    </location>
</feature>
<comment type="caution">
    <text evidence="3">The sequence shown here is derived from an EMBL/GenBank/DDBJ whole genome shotgun (WGS) entry which is preliminary data.</text>
</comment>
<reference evidence="4" key="1">
    <citation type="journal article" date="2019" name="Int. J. Syst. Evol. Microbiol.">
        <title>The Global Catalogue of Microorganisms (GCM) 10K type strain sequencing project: providing services to taxonomists for standard genome sequencing and annotation.</title>
        <authorList>
            <consortium name="The Broad Institute Genomics Platform"/>
            <consortium name="The Broad Institute Genome Sequencing Center for Infectious Disease"/>
            <person name="Wu L."/>
            <person name="Ma J."/>
        </authorList>
    </citation>
    <scope>NUCLEOTIDE SEQUENCE [LARGE SCALE GENOMIC DNA]</scope>
    <source>
        <strain evidence="4">CGMCC 4.1622</strain>
    </source>
</reference>
<evidence type="ECO:0000256" key="2">
    <source>
        <dbReference type="SAM" id="MobiDB-lite"/>
    </source>
</evidence>
<sequence>MTGLPDHLREATRSRSEGAEERARAALAGLVKNGKQINFTTVARAAGVSTDFLYRHPGLRALVERYRAKGGGLGATVPEPTASSPTSSAVRALASRLAQETKAHQDEVAKLRKALEVAQGENLLLRRRLARFETD</sequence>
<feature type="region of interest" description="Disordered" evidence="2">
    <location>
        <begin position="1"/>
        <end position="20"/>
    </location>
</feature>
<keyword evidence="4" id="KW-1185">Reference proteome</keyword>
<dbReference type="EMBL" id="JBHSOC010000133">
    <property type="protein sequence ID" value="MFC5647128.1"/>
    <property type="molecule type" value="Genomic_DNA"/>
</dbReference>
<dbReference type="Proteomes" id="UP001596066">
    <property type="component" value="Unassembled WGS sequence"/>
</dbReference>
<dbReference type="InterPro" id="IPR046229">
    <property type="entry name" value="TnpC-like"/>
</dbReference>
<keyword evidence="1" id="KW-0175">Coiled coil</keyword>
<evidence type="ECO:0000313" key="4">
    <source>
        <dbReference type="Proteomes" id="UP001596066"/>
    </source>
</evidence>
<dbReference type="RefSeq" id="WP_346149123.1">
    <property type="nucleotide sequence ID" value="NZ_BAAAUA010000065.1"/>
</dbReference>